<reference evidence="2" key="1">
    <citation type="submission" date="2020-10" db="EMBL/GenBank/DDBJ databases">
        <authorList>
            <person name="Kadnikov V."/>
            <person name="Beletsky A.V."/>
            <person name="Mardanov A.V."/>
            <person name="Karnachuk O.V."/>
            <person name="Ravin N.V."/>
        </authorList>
    </citation>
    <scope>NUCLEOTIDE SEQUENCE</scope>
    <source>
        <strain evidence="2">Bu02</strain>
    </source>
</reference>
<dbReference type="GO" id="GO:0046872">
    <property type="term" value="F:metal ion binding"/>
    <property type="evidence" value="ECO:0007669"/>
    <property type="project" value="InterPro"/>
</dbReference>
<dbReference type="AlphaFoldDB" id="A0AAT9LFE8"/>
<dbReference type="InterPro" id="IPR036724">
    <property type="entry name" value="Cobalamin-bd_sf"/>
</dbReference>
<dbReference type="Gene3D" id="3.40.50.280">
    <property type="entry name" value="Cobalamin-binding domain"/>
    <property type="match status" value="1"/>
</dbReference>
<dbReference type="PROSITE" id="PS51332">
    <property type="entry name" value="B12_BINDING"/>
    <property type="match status" value="1"/>
</dbReference>
<gene>
    <name evidence="2" type="ORF">IMF26_02065</name>
</gene>
<proteinExistence type="predicted"/>
<feature type="domain" description="B12-binding" evidence="1">
    <location>
        <begin position="13"/>
        <end position="141"/>
    </location>
</feature>
<sequence length="616" mass="66620">MKCKSDFPNSRPERKKIVLAPLDPVHDVGLKLIRRKLVERGHEVTLLPPDLSPEEVVARAKALEPDFLMVSRAISYGTSELLAKFVDLCDASGLRERTKIAAGGLSMRPEMAQELGFDAGFGPDTPPEAAVAYVEGREAQAVECERPMSKVDLTAGFSYEFRDKEIGDLCLRIARQLVNWAQDKTSPGVERARLRLDMEEARAAGDEKAASEIREKYAGLCGGEVERWYRTGEPVAHTRLLSDREIEEISRLKEGGHSGDYPRSQDILARYNVFIQYGTGCPVMDAYHINLSLAFGARGVIHFDPSWGARTEGLLEGAWSHQHDGTVLTLDNLRLIKNALLPGTMWQVRAHRGLNTPETVILAHLAGADLTKINIVYGSLGAGTDPARLAVDGIESMRLAARFGLPYDVVTNEELCGVPAKKAFAGMLIVATAGVLLGGRPILQPLFANSPEAIIAGLTEDNFIDFNAAKMEVLREIIDAPIWPGAPVGFLTQSQDRCQSSTMTALHAALALKIGAQAVTIASSDEAYAGGPITAPARVDTLKTTAAALRFFGSAGISPSRKAKDIAQELRQGILDVLKAVAERGDFVASLYEGLLGDKEDGAYPGRAGRDTVKVK</sequence>
<dbReference type="KEGG" id="fcz:IMF26_02065"/>
<accession>A0AAT9LFE8</accession>
<dbReference type="Pfam" id="PF02310">
    <property type="entry name" value="B12-binding"/>
    <property type="match status" value="1"/>
</dbReference>
<evidence type="ECO:0000313" key="2">
    <source>
        <dbReference type="EMBL" id="QUL98883.1"/>
    </source>
</evidence>
<organism evidence="2">
    <name type="scientific">Candidatus Fermentithermobacillus carboniphilus</name>
    <dbReference type="NCBI Taxonomy" id="3085328"/>
    <lineage>
        <taxon>Bacteria</taxon>
        <taxon>Bacillati</taxon>
        <taxon>Bacillota</taxon>
        <taxon>Candidatus Fermentithermobacillia</taxon>
        <taxon>Candidatus Fermentithermobacillales</taxon>
        <taxon>Candidatus Fermentithermobacillaceae</taxon>
        <taxon>Candidatus Fermentithermobacillus</taxon>
    </lineage>
</organism>
<dbReference type="EMBL" id="CP062796">
    <property type="protein sequence ID" value="QUL98883.1"/>
    <property type="molecule type" value="Genomic_DNA"/>
</dbReference>
<dbReference type="GO" id="GO:0031419">
    <property type="term" value="F:cobalamin binding"/>
    <property type="evidence" value="ECO:0007669"/>
    <property type="project" value="InterPro"/>
</dbReference>
<dbReference type="SUPFAM" id="SSF52242">
    <property type="entry name" value="Cobalamin (vitamin B12)-binding domain"/>
    <property type="match status" value="1"/>
</dbReference>
<evidence type="ECO:0000259" key="1">
    <source>
        <dbReference type="PROSITE" id="PS51332"/>
    </source>
</evidence>
<protein>
    <submittedName>
        <fullName evidence="2">Cobalamin B12-binding domain-containing protein</fullName>
    </submittedName>
</protein>
<reference evidence="2" key="2">
    <citation type="journal article" date="2023" name="Biology">
        <title>Prokaryotic Life Associated with Coal-Fire Gas Vents Revealed by Metagenomics.</title>
        <authorList>
            <person name="Kadnikov V.V."/>
            <person name="Mardanov A.V."/>
            <person name="Beletsky A.V."/>
            <person name="Karnachuk O.V."/>
            <person name="Ravin N.V."/>
        </authorList>
    </citation>
    <scope>NUCLEOTIDE SEQUENCE</scope>
    <source>
        <strain evidence="2">Bu02</strain>
    </source>
</reference>
<name>A0AAT9LFE8_9FIRM</name>
<dbReference type="InterPro" id="IPR006158">
    <property type="entry name" value="Cobalamin-bd"/>
</dbReference>